<evidence type="ECO:0000259" key="4">
    <source>
        <dbReference type="Pfam" id="PF01420"/>
    </source>
</evidence>
<keyword evidence="5" id="KW-0255">Endonuclease</keyword>
<proteinExistence type="inferred from homology"/>
<keyword evidence="3" id="KW-0238">DNA-binding</keyword>
<reference evidence="5 6" key="1">
    <citation type="submission" date="2023-03" db="EMBL/GenBank/DDBJ databases">
        <title>Complete genome of Arcanobacterium canis strain DSM 25104 isolated in 2010 from a canine otitis externa in Germany.</title>
        <authorList>
            <person name="Borowiak M."/>
            <person name="Kreitlow A."/>
            <person name="Malorny B."/>
            <person name="Laemmler C."/>
            <person name="Prenger-Berninghoff E."/>
            <person name="Ploetz M."/>
            <person name="Abdulmawjood A."/>
        </authorList>
    </citation>
    <scope>NUCLEOTIDE SEQUENCE [LARGE SCALE GENOMIC DNA]</scope>
    <source>
        <strain evidence="5 6">DSM 25104</strain>
    </source>
</reference>
<dbReference type="InterPro" id="IPR000055">
    <property type="entry name" value="Restrct_endonuc_typeI_TRD"/>
</dbReference>
<protein>
    <submittedName>
        <fullName evidence="5">Restriction endonuclease subunit S</fullName>
        <ecNumber evidence="5">3.1.21.-</ecNumber>
    </submittedName>
</protein>
<gene>
    <name evidence="5" type="ORF">P7079_07190</name>
</gene>
<feature type="domain" description="Type I restriction modification DNA specificity" evidence="4">
    <location>
        <begin position="2"/>
        <end position="151"/>
    </location>
</feature>
<accession>A0ABY8G1B6</accession>
<dbReference type="GO" id="GO:0004519">
    <property type="term" value="F:endonuclease activity"/>
    <property type="evidence" value="ECO:0007669"/>
    <property type="project" value="UniProtKB-KW"/>
</dbReference>
<organism evidence="5 6">
    <name type="scientific">Arcanobacterium canis</name>
    <dbReference type="NCBI Taxonomy" id="999183"/>
    <lineage>
        <taxon>Bacteria</taxon>
        <taxon>Bacillati</taxon>
        <taxon>Actinomycetota</taxon>
        <taxon>Actinomycetes</taxon>
        <taxon>Actinomycetales</taxon>
        <taxon>Actinomycetaceae</taxon>
        <taxon>Arcanobacterium</taxon>
    </lineage>
</organism>
<dbReference type="Proteomes" id="UP001215216">
    <property type="component" value="Chromosome"/>
</dbReference>
<dbReference type="RefSeq" id="WP_278012596.1">
    <property type="nucleotide sequence ID" value="NZ_CP121208.1"/>
</dbReference>
<dbReference type="GO" id="GO:0016787">
    <property type="term" value="F:hydrolase activity"/>
    <property type="evidence" value="ECO:0007669"/>
    <property type="project" value="UniProtKB-KW"/>
</dbReference>
<sequence>MGDLFDVSANKQLNKDSFTFSDNGDYAYFTRTVSNNGVLGYVEYLDDEHKIPGGCIAVGMLGMRFFYMEKDFYAGQFTKRLIPKGFNLSRSSAVFFTALLNKFEPLLKQGLVRDFERVLTAQSIDLPSKHGKIDLDYIEAIVAALEDEHLKKLVAYLEVSGFDNLTLSDDENLALQQVFDCNWKSFRIGDVFEKLPGKKAAKKDVRKWRDAEFNVPAVYCKFGDNGIMYWGREGEFATFENCISIVYNGEIAAGKVYAQKEPTGILAESYMIRLKDGPQSHNLNLFLTACLEKVLYPKYSRDFLATWNEKVEDDEFFMPVDASGSPAFGLMEAAVSGMMKLVIEDATAFIGQRSSSR</sequence>
<keyword evidence="5" id="KW-0540">Nuclease</keyword>
<evidence type="ECO:0000256" key="1">
    <source>
        <dbReference type="ARBA" id="ARBA00010923"/>
    </source>
</evidence>
<dbReference type="Gene3D" id="3.90.220.20">
    <property type="entry name" value="DNA methylase specificity domains"/>
    <property type="match status" value="2"/>
</dbReference>
<keyword evidence="2" id="KW-0680">Restriction system</keyword>
<evidence type="ECO:0000256" key="3">
    <source>
        <dbReference type="ARBA" id="ARBA00023125"/>
    </source>
</evidence>
<keyword evidence="6" id="KW-1185">Reference proteome</keyword>
<dbReference type="Pfam" id="PF01420">
    <property type="entry name" value="Methylase_S"/>
    <property type="match status" value="1"/>
</dbReference>
<name>A0ABY8G1B6_9ACTO</name>
<dbReference type="InterPro" id="IPR044946">
    <property type="entry name" value="Restrct_endonuc_typeI_TRD_sf"/>
</dbReference>
<dbReference type="EC" id="3.1.21.-" evidence="5"/>
<dbReference type="EMBL" id="CP121208">
    <property type="protein sequence ID" value="WFM83171.1"/>
    <property type="molecule type" value="Genomic_DNA"/>
</dbReference>
<evidence type="ECO:0000313" key="6">
    <source>
        <dbReference type="Proteomes" id="UP001215216"/>
    </source>
</evidence>
<keyword evidence="5" id="KW-0378">Hydrolase</keyword>
<comment type="similarity">
    <text evidence="1">Belongs to the type-I restriction system S methylase family.</text>
</comment>
<evidence type="ECO:0000256" key="2">
    <source>
        <dbReference type="ARBA" id="ARBA00022747"/>
    </source>
</evidence>
<evidence type="ECO:0000313" key="5">
    <source>
        <dbReference type="EMBL" id="WFM83171.1"/>
    </source>
</evidence>
<dbReference type="SUPFAM" id="SSF116734">
    <property type="entry name" value="DNA methylase specificity domain"/>
    <property type="match status" value="1"/>
</dbReference>